<dbReference type="GO" id="GO:0003700">
    <property type="term" value="F:DNA-binding transcription factor activity"/>
    <property type="evidence" value="ECO:0007669"/>
    <property type="project" value="InterPro"/>
</dbReference>
<keyword evidence="3" id="KW-0804">Transcription</keyword>
<name>A0A379MSE8_9BACT</name>
<proteinExistence type="predicted"/>
<dbReference type="CDD" id="cd07377">
    <property type="entry name" value="WHTH_GntR"/>
    <property type="match status" value="1"/>
</dbReference>
<protein>
    <submittedName>
        <fullName evidence="5">Transcriptional regulatory protein PtsJ</fullName>
    </submittedName>
</protein>
<accession>A0A379MSE8</accession>
<feature type="domain" description="HTH gntR-type" evidence="4">
    <location>
        <begin position="7"/>
        <end position="75"/>
    </location>
</feature>
<keyword evidence="6" id="KW-1185">Reference proteome</keyword>
<dbReference type="Gene3D" id="1.10.10.10">
    <property type="entry name" value="Winged helix-like DNA-binding domain superfamily/Winged helix DNA-binding domain"/>
    <property type="match status" value="1"/>
</dbReference>
<evidence type="ECO:0000313" key="6">
    <source>
        <dbReference type="Proteomes" id="UP000255233"/>
    </source>
</evidence>
<dbReference type="EMBL" id="UGVL01000001">
    <property type="protein sequence ID" value="SUE34356.1"/>
    <property type="molecule type" value="Genomic_DNA"/>
</dbReference>
<dbReference type="PANTHER" id="PTHR38445">
    <property type="entry name" value="HTH-TYPE TRANSCRIPTIONAL REPRESSOR YTRA"/>
    <property type="match status" value="1"/>
</dbReference>
<keyword evidence="1" id="KW-0805">Transcription regulation</keyword>
<dbReference type="PANTHER" id="PTHR38445:SF10">
    <property type="entry name" value="GNTR-FAMILY TRANSCRIPTIONAL REGULATOR"/>
    <property type="match status" value="1"/>
</dbReference>
<dbReference type="OrthoDB" id="362473at2"/>
<evidence type="ECO:0000256" key="2">
    <source>
        <dbReference type="ARBA" id="ARBA00023125"/>
    </source>
</evidence>
<evidence type="ECO:0000256" key="3">
    <source>
        <dbReference type="ARBA" id="ARBA00023163"/>
    </source>
</evidence>
<dbReference type="Proteomes" id="UP000255233">
    <property type="component" value="Unassembled WGS sequence"/>
</dbReference>
<dbReference type="GO" id="GO:0003677">
    <property type="term" value="F:DNA binding"/>
    <property type="evidence" value="ECO:0007669"/>
    <property type="project" value="UniProtKB-KW"/>
</dbReference>
<gene>
    <name evidence="5" type="ORF">NCTC11190_01579</name>
</gene>
<dbReference type="SMART" id="SM00345">
    <property type="entry name" value="HTH_GNTR"/>
    <property type="match status" value="1"/>
</dbReference>
<dbReference type="PROSITE" id="PS50949">
    <property type="entry name" value="HTH_GNTR"/>
    <property type="match status" value="1"/>
</dbReference>
<sequence length="117" mass="13499">MDFKSEKPIYRQIVDYVCDRIASGRWPEQERVPSVRDMAAQLQVNPNTAMRAYERLQMAGIITNSRGIGYFVSRGAKERVIDLKRSEFFETTLPEVFAAMDTLGITWEEVTAEYGKR</sequence>
<reference evidence="5 6" key="1">
    <citation type="submission" date="2018-06" db="EMBL/GenBank/DDBJ databases">
        <authorList>
            <consortium name="Pathogen Informatics"/>
            <person name="Doyle S."/>
        </authorList>
    </citation>
    <scope>NUCLEOTIDE SEQUENCE [LARGE SCALE GENOMIC DNA]</scope>
    <source>
        <strain evidence="5 6">NCTC11190</strain>
    </source>
</reference>
<dbReference type="InterPro" id="IPR036390">
    <property type="entry name" value="WH_DNA-bd_sf"/>
</dbReference>
<dbReference type="RefSeq" id="WP_027291769.1">
    <property type="nucleotide sequence ID" value="NZ_CANTWR010000001.1"/>
</dbReference>
<evidence type="ECO:0000256" key="1">
    <source>
        <dbReference type="ARBA" id="ARBA00023015"/>
    </source>
</evidence>
<organism evidence="5 6">
    <name type="scientific">Rikenella microfusus</name>
    <dbReference type="NCBI Taxonomy" id="28139"/>
    <lineage>
        <taxon>Bacteria</taxon>
        <taxon>Pseudomonadati</taxon>
        <taxon>Bacteroidota</taxon>
        <taxon>Bacteroidia</taxon>
        <taxon>Bacteroidales</taxon>
        <taxon>Rikenellaceae</taxon>
        <taxon>Rikenella</taxon>
    </lineage>
</organism>
<evidence type="ECO:0000313" key="5">
    <source>
        <dbReference type="EMBL" id="SUE34356.1"/>
    </source>
</evidence>
<dbReference type="SUPFAM" id="SSF46785">
    <property type="entry name" value="Winged helix' DNA-binding domain"/>
    <property type="match status" value="1"/>
</dbReference>
<dbReference type="InterPro" id="IPR036388">
    <property type="entry name" value="WH-like_DNA-bd_sf"/>
</dbReference>
<dbReference type="STRING" id="880526.GCA_000427365_02240"/>
<dbReference type="InterPro" id="IPR000524">
    <property type="entry name" value="Tscrpt_reg_HTH_GntR"/>
</dbReference>
<dbReference type="Gene3D" id="1.10.287.100">
    <property type="match status" value="1"/>
</dbReference>
<evidence type="ECO:0000259" key="4">
    <source>
        <dbReference type="PROSITE" id="PS50949"/>
    </source>
</evidence>
<keyword evidence="2" id="KW-0238">DNA-binding</keyword>
<dbReference type="AlphaFoldDB" id="A0A379MSE8"/>
<dbReference type="Pfam" id="PF00392">
    <property type="entry name" value="GntR"/>
    <property type="match status" value="1"/>
</dbReference>